<gene>
    <name evidence="11" type="ORF">PACLA_8A055744</name>
</gene>
<evidence type="ECO:0000256" key="1">
    <source>
        <dbReference type="ARBA" id="ARBA00004167"/>
    </source>
</evidence>
<dbReference type="Pfam" id="PF06553">
    <property type="entry name" value="BNIP3"/>
    <property type="match status" value="1"/>
</dbReference>
<evidence type="ECO:0000256" key="3">
    <source>
        <dbReference type="ARBA" id="ARBA00007710"/>
    </source>
</evidence>
<sequence>MSEQDAVSQNGSSHSSNDSLNGSWVKLDESYKNGNERPFSIHNGEMENLLAEAADDKASGTHSQRQSLLSTPTEERATESRPETDTRVLPPENLTNDPSWIENWASRVEPHPPKKWRLTYPPQKHIEKKQKMSMVESKTDAFQVNFYVVIPTILFTHIVAFGIGFYIGRRSSTGNMAVCCGCCTVFDTYGKEYSKDDQHFIIYMEDAFSAQY</sequence>
<feature type="transmembrane region" description="Helical" evidence="10">
    <location>
        <begin position="146"/>
        <end position="167"/>
    </location>
</feature>
<evidence type="ECO:0000256" key="4">
    <source>
        <dbReference type="ARBA" id="ARBA00022692"/>
    </source>
</evidence>
<dbReference type="AlphaFoldDB" id="A0A7D9EYL0"/>
<dbReference type="GO" id="GO:0042802">
    <property type="term" value="F:identical protein binding"/>
    <property type="evidence" value="ECO:0007669"/>
    <property type="project" value="UniProtKB-ARBA"/>
</dbReference>
<evidence type="ECO:0000256" key="8">
    <source>
        <dbReference type="ARBA" id="ARBA00023136"/>
    </source>
</evidence>
<dbReference type="InterPro" id="IPR010548">
    <property type="entry name" value="BNIP3"/>
</dbReference>
<name>A0A7D9EYL0_PARCT</name>
<evidence type="ECO:0000256" key="2">
    <source>
        <dbReference type="ARBA" id="ARBA00004325"/>
    </source>
</evidence>
<evidence type="ECO:0000313" key="12">
    <source>
        <dbReference type="Proteomes" id="UP001152795"/>
    </source>
</evidence>
<organism evidence="11 12">
    <name type="scientific">Paramuricea clavata</name>
    <name type="common">Red gorgonian</name>
    <name type="synonym">Violescent sea-whip</name>
    <dbReference type="NCBI Taxonomy" id="317549"/>
    <lineage>
        <taxon>Eukaryota</taxon>
        <taxon>Metazoa</taxon>
        <taxon>Cnidaria</taxon>
        <taxon>Anthozoa</taxon>
        <taxon>Octocorallia</taxon>
        <taxon>Malacalcyonacea</taxon>
        <taxon>Plexauridae</taxon>
        <taxon>Paramuricea</taxon>
    </lineage>
</organism>
<evidence type="ECO:0000313" key="11">
    <source>
        <dbReference type="EMBL" id="CAB4018935.1"/>
    </source>
</evidence>
<dbReference type="GO" id="GO:0005634">
    <property type="term" value="C:nucleus"/>
    <property type="evidence" value="ECO:0007669"/>
    <property type="project" value="TreeGrafter"/>
</dbReference>
<reference evidence="11" key="1">
    <citation type="submission" date="2020-04" db="EMBL/GenBank/DDBJ databases">
        <authorList>
            <person name="Alioto T."/>
            <person name="Alioto T."/>
            <person name="Gomez Garrido J."/>
        </authorList>
    </citation>
    <scope>NUCLEOTIDE SEQUENCE</scope>
    <source>
        <strain evidence="11">A484AB</strain>
    </source>
</reference>
<protein>
    <submittedName>
        <fullName evidence="11">BCL2 adenovirus E1B 19 kDa -interacting 3-like isoform X1</fullName>
    </submittedName>
</protein>
<dbReference type="EMBL" id="CACRXK020010225">
    <property type="protein sequence ID" value="CAB4018935.1"/>
    <property type="molecule type" value="Genomic_DNA"/>
</dbReference>
<proteinExistence type="inferred from homology"/>
<evidence type="ECO:0000256" key="6">
    <source>
        <dbReference type="ARBA" id="ARBA00022989"/>
    </source>
</evidence>
<keyword evidence="7" id="KW-0496">Mitochondrion</keyword>
<feature type="compositionally biased region" description="Low complexity" evidence="9">
    <location>
        <begin position="8"/>
        <end position="23"/>
    </location>
</feature>
<dbReference type="Proteomes" id="UP001152795">
    <property type="component" value="Unassembled WGS sequence"/>
</dbReference>
<accession>A0A7D9EYL0</accession>
<feature type="compositionally biased region" description="Basic and acidic residues" evidence="9">
    <location>
        <begin position="26"/>
        <end position="35"/>
    </location>
</feature>
<evidence type="ECO:0000256" key="9">
    <source>
        <dbReference type="SAM" id="MobiDB-lite"/>
    </source>
</evidence>
<dbReference type="GO" id="GO:0005741">
    <property type="term" value="C:mitochondrial outer membrane"/>
    <property type="evidence" value="ECO:0007669"/>
    <property type="project" value="TreeGrafter"/>
</dbReference>
<keyword evidence="12" id="KW-1185">Reference proteome</keyword>
<comment type="subcellular location">
    <subcellularLocation>
        <location evidence="1">Membrane</location>
        <topology evidence="1">Single-pass membrane protein</topology>
    </subcellularLocation>
    <subcellularLocation>
        <location evidence="2">Mitochondrion membrane</location>
    </subcellularLocation>
</comment>
<comment type="similarity">
    <text evidence="3">Belongs to the NIP3 family.</text>
</comment>
<dbReference type="GO" id="GO:0097345">
    <property type="term" value="P:mitochondrial outer membrane permeabilization"/>
    <property type="evidence" value="ECO:0007669"/>
    <property type="project" value="TreeGrafter"/>
</dbReference>
<keyword evidence="8 10" id="KW-0472">Membrane</keyword>
<keyword evidence="4 10" id="KW-0812">Transmembrane</keyword>
<feature type="region of interest" description="Disordered" evidence="9">
    <location>
        <begin position="1"/>
        <end position="95"/>
    </location>
</feature>
<dbReference type="PANTHER" id="PTHR15186">
    <property type="entry name" value="RE48077P"/>
    <property type="match status" value="1"/>
</dbReference>
<evidence type="ECO:0000256" key="10">
    <source>
        <dbReference type="SAM" id="Phobius"/>
    </source>
</evidence>
<feature type="compositionally biased region" description="Basic and acidic residues" evidence="9">
    <location>
        <begin position="73"/>
        <end position="86"/>
    </location>
</feature>
<dbReference type="GO" id="GO:0043065">
    <property type="term" value="P:positive regulation of apoptotic process"/>
    <property type="evidence" value="ECO:0007669"/>
    <property type="project" value="InterPro"/>
</dbReference>
<dbReference type="PANTHER" id="PTHR15186:SF5">
    <property type="entry name" value="BNIP3, ISOFORM A"/>
    <property type="match status" value="1"/>
</dbReference>
<dbReference type="OrthoDB" id="5857140at2759"/>
<comment type="caution">
    <text evidence="11">The sequence shown here is derived from an EMBL/GenBank/DDBJ whole genome shotgun (WGS) entry which is preliminary data.</text>
</comment>
<keyword evidence="5" id="KW-0053">Apoptosis</keyword>
<evidence type="ECO:0000256" key="7">
    <source>
        <dbReference type="ARBA" id="ARBA00023128"/>
    </source>
</evidence>
<dbReference type="Gene3D" id="6.10.250.1020">
    <property type="match status" value="1"/>
</dbReference>
<evidence type="ECO:0000256" key="5">
    <source>
        <dbReference type="ARBA" id="ARBA00022703"/>
    </source>
</evidence>
<feature type="compositionally biased region" description="Polar residues" evidence="9">
    <location>
        <begin position="60"/>
        <end position="72"/>
    </location>
</feature>
<keyword evidence="6 10" id="KW-1133">Transmembrane helix</keyword>